<organism evidence="2 3">
    <name type="scientific">Planktothrix agardhii (strain NIVA-CYA 126/8)</name>
    <dbReference type="NCBI Taxonomy" id="388467"/>
    <lineage>
        <taxon>Bacteria</taxon>
        <taxon>Bacillati</taxon>
        <taxon>Cyanobacteriota</taxon>
        <taxon>Cyanophyceae</taxon>
        <taxon>Oscillatoriophycideae</taxon>
        <taxon>Oscillatoriales</taxon>
        <taxon>Microcoleaceae</taxon>
        <taxon>Planktothrix</taxon>
    </lineage>
</organism>
<keyword evidence="3" id="KW-1185">Reference proteome</keyword>
<evidence type="ECO:0000313" key="3">
    <source>
        <dbReference type="Proteomes" id="UP000027395"/>
    </source>
</evidence>
<feature type="domain" description="Glycosyltransferase subfamily 4-like N-terminal" evidence="1">
    <location>
        <begin position="20"/>
        <end position="220"/>
    </location>
</feature>
<protein>
    <recommendedName>
        <fullName evidence="1">Glycosyltransferase subfamily 4-like N-terminal domain-containing protein</fullName>
    </recommendedName>
</protein>
<dbReference type="GO" id="GO:0016757">
    <property type="term" value="F:glycosyltransferase activity"/>
    <property type="evidence" value="ECO:0007669"/>
    <property type="project" value="TreeGrafter"/>
</dbReference>
<dbReference type="Gene3D" id="3.40.50.2000">
    <property type="entry name" value="Glycogen Phosphorylase B"/>
    <property type="match status" value="2"/>
</dbReference>
<sequence length="407" mass="46115">MNPMNILIISSTFPYPPSRGGTEIRTFNLLKYLHSRHHVTLITQRHSGVSDQDVEELRQWVSQLVVFPLPPEPPTWAIAKVGRFINSLVKSTPPNVLHRYSKEMQTWIDQAVEQGKIDIITCEHSVNEIYIRPSYLNQVHTVVNIHSSVVGWTRNHLEMGASPHPQRDQIYLQLLLERYEKRYAAKFHDLVVTTADDEKQFRQFQPQGEIHVVANGVDLELFPMRSFDPNNHNLVFVGAMDASHNIDAARFFSQEVLPILQNSYPDTTFTIIGARPVPEVLQLANHPGVIVTGGVPQVVDYLHQGTVCVTPLRSGYGIKNKTLEAMAAGVPVVASDRGLEGLAVDGPNDPHRALRANTVAEYVETISRLFEHPHLREQLSQNGRLLIETEYTWERAGELYEQVLLRR</sequence>
<dbReference type="EMBL" id="CM002803">
    <property type="protein sequence ID" value="KEI68652.1"/>
    <property type="molecule type" value="Genomic_DNA"/>
</dbReference>
<dbReference type="PANTHER" id="PTHR12526:SF600">
    <property type="entry name" value="GLYCOSYL TRANSFERASE GROUP 1"/>
    <property type="match status" value="1"/>
</dbReference>
<dbReference type="eggNOG" id="COG0438">
    <property type="taxonomic scope" value="Bacteria"/>
</dbReference>
<dbReference type="InterPro" id="IPR028098">
    <property type="entry name" value="Glyco_trans_4-like_N"/>
</dbReference>
<dbReference type="PANTHER" id="PTHR12526">
    <property type="entry name" value="GLYCOSYLTRANSFERASE"/>
    <property type="match status" value="1"/>
</dbReference>
<dbReference type="Pfam" id="PF13439">
    <property type="entry name" value="Glyco_transf_4"/>
    <property type="match status" value="1"/>
</dbReference>
<gene>
    <name evidence="2" type="ORF">A19Y_3923</name>
</gene>
<dbReference type="AlphaFoldDB" id="A0A073CL36"/>
<dbReference type="PATRIC" id="fig|388467.6.peg.3866"/>
<dbReference type="Proteomes" id="UP000027395">
    <property type="component" value="Chromosome"/>
</dbReference>
<proteinExistence type="predicted"/>
<dbReference type="CDD" id="cd03801">
    <property type="entry name" value="GT4_PimA-like"/>
    <property type="match status" value="1"/>
</dbReference>
<evidence type="ECO:0000259" key="1">
    <source>
        <dbReference type="Pfam" id="PF13439"/>
    </source>
</evidence>
<dbReference type="Pfam" id="PF13692">
    <property type="entry name" value="Glyco_trans_1_4"/>
    <property type="match status" value="1"/>
</dbReference>
<dbReference type="HOGENOM" id="CLU_028014_3_0_3"/>
<reference evidence="2 3" key="1">
    <citation type="journal article" date="2014" name="Appl. Environ. Microbiol.">
        <title>Elucidation of insertion elements encoded on plasmids and in vitro construction of shuttle vectors from the toxic cyanobacterium Planktothrix.</title>
        <authorList>
            <person name="Christiansen G."/>
            <person name="Goesmann A."/>
            <person name="Kurmayer R."/>
        </authorList>
    </citation>
    <scope>NUCLEOTIDE SEQUENCE [LARGE SCALE GENOMIC DNA]</scope>
    <source>
        <strain evidence="2 3">NIVA-CYA 126/8</strain>
    </source>
</reference>
<dbReference type="SUPFAM" id="SSF53756">
    <property type="entry name" value="UDP-Glycosyltransferase/glycogen phosphorylase"/>
    <property type="match status" value="1"/>
</dbReference>
<dbReference type="STRING" id="388467.A19Y_3923"/>
<accession>A0A073CL36</accession>
<evidence type="ECO:0000313" key="2">
    <source>
        <dbReference type="EMBL" id="KEI68652.1"/>
    </source>
</evidence>
<name>A0A073CL36_PLAA1</name>